<comment type="caution">
    <text evidence="4">The sequence shown here is derived from an EMBL/GenBank/DDBJ whole genome shotgun (WGS) entry which is preliminary data.</text>
</comment>
<dbReference type="EMBL" id="JARXVH010000003">
    <property type="protein sequence ID" value="MDH6214863.1"/>
    <property type="molecule type" value="Genomic_DNA"/>
</dbReference>
<evidence type="ECO:0000313" key="4">
    <source>
        <dbReference type="EMBL" id="MDH6214863.1"/>
    </source>
</evidence>
<keyword evidence="5" id="KW-1185">Reference proteome</keyword>
<reference evidence="4 5" key="1">
    <citation type="submission" date="2023-04" db="EMBL/GenBank/DDBJ databases">
        <title>Forest soil microbial communities from Buena Vista Peninsula, Colon Province, Panama.</title>
        <authorList>
            <person name="Bouskill N."/>
        </authorList>
    </citation>
    <scope>NUCLEOTIDE SEQUENCE [LARGE SCALE GENOMIC DNA]</scope>
    <source>
        <strain evidence="4 5">GGS1</strain>
    </source>
</reference>
<name>A0ABT6LEX4_9ACTN</name>
<evidence type="ECO:0000313" key="5">
    <source>
        <dbReference type="Proteomes" id="UP001160499"/>
    </source>
</evidence>
<keyword evidence="2" id="KW-0812">Transmembrane</keyword>
<dbReference type="PANTHER" id="PTHR37461:SF1">
    <property type="entry name" value="ANTI-SIGMA-K FACTOR RSKA"/>
    <property type="match status" value="1"/>
</dbReference>
<dbReference type="Pfam" id="PF10099">
    <property type="entry name" value="RskA_C"/>
    <property type="match status" value="1"/>
</dbReference>
<evidence type="ECO:0000256" key="2">
    <source>
        <dbReference type="SAM" id="Phobius"/>
    </source>
</evidence>
<dbReference type="InterPro" id="IPR051474">
    <property type="entry name" value="Anti-sigma-K/W_factor"/>
</dbReference>
<feature type="domain" description="Anti-sigma K factor RskA C-terminal" evidence="3">
    <location>
        <begin position="44"/>
        <end position="175"/>
    </location>
</feature>
<feature type="transmembrane region" description="Helical" evidence="2">
    <location>
        <begin position="39"/>
        <end position="57"/>
    </location>
</feature>
<keyword evidence="2" id="KW-1133">Transmembrane helix</keyword>
<evidence type="ECO:0000256" key="1">
    <source>
        <dbReference type="SAM" id="MobiDB-lite"/>
    </source>
</evidence>
<dbReference type="PANTHER" id="PTHR37461">
    <property type="entry name" value="ANTI-SIGMA-K FACTOR RSKA"/>
    <property type="match status" value="1"/>
</dbReference>
<dbReference type="RefSeq" id="WP_348538903.1">
    <property type="nucleotide sequence ID" value="NZ_JARXVH010000003.1"/>
</dbReference>
<keyword evidence="2" id="KW-0472">Membrane</keyword>
<feature type="compositionally biased region" description="Pro residues" evidence="1">
    <location>
        <begin position="172"/>
        <end position="182"/>
    </location>
</feature>
<organism evidence="4 5">
    <name type="scientific">Streptomyces pseudovenezuelae</name>
    <dbReference type="NCBI Taxonomy" id="67350"/>
    <lineage>
        <taxon>Bacteria</taxon>
        <taxon>Bacillati</taxon>
        <taxon>Actinomycetota</taxon>
        <taxon>Actinomycetes</taxon>
        <taxon>Kitasatosporales</taxon>
        <taxon>Streptomycetaceae</taxon>
        <taxon>Streptomyces</taxon>
        <taxon>Streptomyces aurantiacus group</taxon>
    </lineage>
</organism>
<dbReference type="InterPro" id="IPR018764">
    <property type="entry name" value="RskA_C"/>
</dbReference>
<feature type="compositionally biased region" description="Basic and acidic residues" evidence="1">
    <location>
        <begin position="183"/>
        <end position="192"/>
    </location>
</feature>
<dbReference type="Proteomes" id="UP001160499">
    <property type="component" value="Unassembled WGS sequence"/>
</dbReference>
<gene>
    <name evidence="4" type="ORF">M2283_002146</name>
</gene>
<accession>A0ABT6LEX4</accession>
<proteinExistence type="predicted"/>
<feature type="region of interest" description="Disordered" evidence="1">
    <location>
        <begin position="244"/>
        <end position="279"/>
    </location>
</feature>
<protein>
    <recommendedName>
        <fullName evidence="3">Anti-sigma K factor RskA C-terminal domain-containing protein</fullName>
    </recommendedName>
</protein>
<evidence type="ECO:0000259" key="3">
    <source>
        <dbReference type="Pfam" id="PF10099"/>
    </source>
</evidence>
<sequence>MLREQVLRRITTVRQETPGRRDQPLTARAALRAPALSRWALAACLAAAAALGGTAVWQHQRAEGARDQARHATRAADEIAAVLAAPDARTRAAALAGGATGTVVVSHDRDRAVCVVSGVARPPGGKVHQLWFDDDGTVRSAGLMNPGRSDRAVLLRGTVEGASVMGITVEPPAAPRTPPPPPRPDDLPEPRRARQTSPVTFTVTCGADRAGASVSRCRSTVSRTPRATSTVLARRSTTTWISTCQGPSPSGRVIRTPAGATPGRDTTERSRSVNPGLRKATPETLSTTLATSAASVACAGVSYGAVMPNRLPGRRPSRWARGP</sequence>
<feature type="region of interest" description="Disordered" evidence="1">
    <location>
        <begin position="168"/>
        <end position="197"/>
    </location>
</feature>